<evidence type="ECO:0000313" key="1">
    <source>
        <dbReference type="EMBL" id="KAF5182533.1"/>
    </source>
</evidence>
<dbReference type="EMBL" id="JABWDY010034609">
    <property type="protein sequence ID" value="KAF5182533.1"/>
    <property type="molecule type" value="Genomic_DNA"/>
</dbReference>
<organism evidence="1 2">
    <name type="scientific">Thalictrum thalictroides</name>
    <name type="common">Rue-anemone</name>
    <name type="synonym">Anemone thalictroides</name>
    <dbReference type="NCBI Taxonomy" id="46969"/>
    <lineage>
        <taxon>Eukaryota</taxon>
        <taxon>Viridiplantae</taxon>
        <taxon>Streptophyta</taxon>
        <taxon>Embryophyta</taxon>
        <taxon>Tracheophyta</taxon>
        <taxon>Spermatophyta</taxon>
        <taxon>Magnoliopsida</taxon>
        <taxon>Ranunculales</taxon>
        <taxon>Ranunculaceae</taxon>
        <taxon>Thalictroideae</taxon>
        <taxon>Thalictrum</taxon>
    </lineage>
</organism>
<proteinExistence type="predicted"/>
<sequence length="300" mass="33511">MENCRCGELIEGKAFDVEIRGGIKTWDKVVVTEKVRGKSIRCRTSVEGGKWIGKLLCQVSQGETKTRSSFRYADVNQKLVGTVLENSWGLFLQILSNLNGGGQRMKCLCIPAGVSLKGWANLGAKTRVLMEIRQNIVRQLPLSQGPVPTISRNEGLKGSYADVCGGGKNGNRVVVQSRSPTLCNSWWATAVICSSSNPNPDWMWVKAKVDGIFEQVEMKEIEGGQRLFFFRSEEDRLRVLNMPPLRNWDGYFTFRRWTPITGSMRFNAESKIDVVVAFGGIPYHLRAQISVGSSGKEVWK</sequence>
<accession>A0A7J6VCC2</accession>
<protein>
    <submittedName>
        <fullName evidence="1">Uncharacterized protein</fullName>
    </submittedName>
</protein>
<keyword evidence="2" id="KW-1185">Reference proteome</keyword>
<gene>
    <name evidence="1" type="ORF">FRX31_027883</name>
</gene>
<dbReference type="OrthoDB" id="2005407at2759"/>
<dbReference type="AlphaFoldDB" id="A0A7J6VCC2"/>
<evidence type="ECO:0000313" key="2">
    <source>
        <dbReference type="Proteomes" id="UP000554482"/>
    </source>
</evidence>
<name>A0A7J6VCC2_THATH</name>
<comment type="caution">
    <text evidence="1">The sequence shown here is derived from an EMBL/GenBank/DDBJ whole genome shotgun (WGS) entry which is preliminary data.</text>
</comment>
<dbReference type="Proteomes" id="UP000554482">
    <property type="component" value="Unassembled WGS sequence"/>
</dbReference>
<reference evidence="1 2" key="1">
    <citation type="submission" date="2020-06" db="EMBL/GenBank/DDBJ databases">
        <title>Transcriptomic and genomic resources for Thalictrum thalictroides and T. hernandezii: Facilitating candidate gene discovery in an emerging model plant lineage.</title>
        <authorList>
            <person name="Arias T."/>
            <person name="Riano-Pachon D.M."/>
            <person name="Di Stilio V.S."/>
        </authorList>
    </citation>
    <scope>NUCLEOTIDE SEQUENCE [LARGE SCALE GENOMIC DNA]</scope>
    <source>
        <strain evidence="2">cv. WT478/WT964</strain>
        <tissue evidence="1">Leaves</tissue>
    </source>
</reference>